<accession>A0A9N9N771</accession>
<reference evidence="2" key="1">
    <citation type="submission" date="2021-06" db="EMBL/GenBank/DDBJ databases">
        <authorList>
            <person name="Kallberg Y."/>
            <person name="Tangrot J."/>
            <person name="Rosling A."/>
        </authorList>
    </citation>
    <scope>NUCLEOTIDE SEQUENCE</scope>
    <source>
        <strain evidence="2">FL966</strain>
    </source>
</reference>
<organism evidence="2 3">
    <name type="scientific">Cetraspora pellucida</name>
    <dbReference type="NCBI Taxonomy" id="1433469"/>
    <lineage>
        <taxon>Eukaryota</taxon>
        <taxon>Fungi</taxon>
        <taxon>Fungi incertae sedis</taxon>
        <taxon>Mucoromycota</taxon>
        <taxon>Glomeromycotina</taxon>
        <taxon>Glomeromycetes</taxon>
        <taxon>Diversisporales</taxon>
        <taxon>Gigasporaceae</taxon>
        <taxon>Cetraspora</taxon>
    </lineage>
</organism>
<evidence type="ECO:0000313" key="2">
    <source>
        <dbReference type="EMBL" id="CAG8709512.1"/>
    </source>
</evidence>
<keyword evidence="1" id="KW-0732">Signal</keyword>
<comment type="caution">
    <text evidence="2">The sequence shown here is derived from an EMBL/GenBank/DDBJ whole genome shotgun (WGS) entry which is preliminary data.</text>
</comment>
<evidence type="ECO:0000256" key="1">
    <source>
        <dbReference type="SAM" id="SignalP"/>
    </source>
</evidence>
<sequence>MFINRLNPELFVTILLLISNILEKEYTRTKVLKSAYKKETTYTTSSDQSIVPSLHQILNSVNSSNTNGFVLNESG</sequence>
<proteinExistence type="predicted"/>
<feature type="signal peptide" evidence="1">
    <location>
        <begin position="1"/>
        <end position="23"/>
    </location>
</feature>
<dbReference type="AlphaFoldDB" id="A0A9N9N771"/>
<protein>
    <submittedName>
        <fullName evidence="2">2677_t:CDS:1</fullName>
    </submittedName>
</protein>
<keyword evidence="3" id="KW-1185">Reference proteome</keyword>
<name>A0A9N9N771_9GLOM</name>
<feature type="chain" id="PRO_5040471997" evidence="1">
    <location>
        <begin position="24"/>
        <end position="75"/>
    </location>
</feature>
<evidence type="ECO:0000313" key="3">
    <source>
        <dbReference type="Proteomes" id="UP000789759"/>
    </source>
</evidence>
<dbReference type="EMBL" id="CAJVQA010011648">
    <property type="protein sequence ID" value="CAG8709512.1"/>
    <property type="molecule type" value="Genomic_DNA"/>
</dbReference>
<gene>
    <name evidence="2" type="ORF">CPELLU_LOCUS12254</name>
</gene>
<dbReference type="Proteomes" id="UP000789759">
    <property type="component" value="Unassembled WGS sequence"/>
</dbReference>